<organism evidence="2 3">
    <name type="scientific">Pedobacter xixiisoli</name>
    <dbReference type="NCBI Taxonomy" id="1476464"/>
    <lineage>
        <taxon>Bacteria</taxon>
        <taxon>Pseudomonadati</taxon>
        <taxon>Bacteroidota</taxon>
        <taxon>Sphingobacteriia</taxon>
        <taxon>Sphingobacteriales</taxon>
        <taxon>Sphingobacteriaceae</taxon>
        <taxon>Pedobacter</taxon>
    </lineage>
</organism>
<name>A0A285ZYU0_9SPHI</name>
<reference evidence="3" key="1">
    <citation type="submission" date="2017-09" db="EMBL/GenBank/DDBJ databases">
        <authorList>
            <person name="Varghese N."/>
            <person name="Submissions S."/>
        </authorList>
    </citation>
    <scope>NUCLEOTIDE SEQUENCE [LARGE SCALE GENOMIC DNA]</scope>
    <source>
        <strain evidence="3">CGMCC 1.12803</strain>
    </source>
</reference>
<evidence type="ECO:0000313" key="2">
    <source>
        <dbReference type="EMBL" id="SOD14799.1"/>
    </source>
</evidence>
<protein>
    <submittedName>
        <fullName evidence="2">Uncharacterized protein</fullName>
    </submittedName>
</protein>
<dbReference type="OrthoDB" id="769595at2"/>
<gene>
    <name evidence="2" type="ORF">SAMN06297358_1761</name>
</gene>
<evidence type="ECO:0000256" key="1">
    <source>
        <dbReference type="SAM" id="SignalP"/>
    </source>
</evidence>
<accession>A0A285ZYU0</accession>
<dbReference type="AlphaFoldDB" id="A0A285ZYU0"/>
<feature type="signal peptide" evidence="1">
    <location>
        <begin position="1"/>
        <end position="21"/>
    </location>
</feature>
<dbReference type="Proteomes" id="UP000219281">
    <property type="component" value="Unassembled WGS sequence"/>
</dbReference>
<sequence length="172" mass="18865">MKFFLPLICFCCISLCCIAQSYNGDYEVKVVSYRYKTTKGQLKKITPEGIGIEDYRGNYIIYRTPDIVKIKVKKRGLTFGKAVSSGTLLGLAIGGGLWSLDENGENAGDMAKLTVVLTASGAVVGTAVGGIAELSNKKLTLNVNGNQEYFKKNYQRLEKYVNHAPETLHVNN</sequence>
<keyword evidence="3" id="KW-1185">Reference proteome</keyword>
<evidence type="ECO:0000313" key="3">
    <source>
        <dbReference type="Proteomes" id="UP000219281"/>
    </source>
</evidence>
<dbReference type="RefSeq" id="WP_138765787.1">
    <property type="nucleotide sequence ID" value="NZ_OCMT01000002.1"/>
</dbReference>
<proteinExistence type="predicted"/>
<feature type="chain" id="PRO_5012583466" evidence="1">
    <location>
        <begin position="22"/>
        <end position="172"/>
    </location>
</feature>
<dbReference type="EMBL" id="OCMT01000002">
    <property type="protein sequence ID" value="SOD14799.1"/>
    <property type="molecule type" value="Genomic_DNA"/>
</dbReference>
<keyword evidence="1" id="KW-0732">Signal</keyword>